<accession>A0ABM1EQ26</accession>
<dbReference type="GeneID" id="106814500"/>
<feature type="region of interest" description="Disordered" evidence="1">
    <location>
        <begin position="46"/>
        <end position="115"/>
    </location>
</feature>
<evidence type="ECO:0000313" key="3">
    <source>
        <dbReference type="RefSeq" id="XP_014674297.1"/>
    </source>
</evidence>
<organism evidence="2 3">
    <name type="scientific">Priapulus caudatus</name>
    <name type="common">Priapulid worm</name>
    <dbReference type="NCBI Taxonomy" id="37621"/>
    <lineage>
        <taxon>Eukaryota</taxon>
        <taxon>Metazoa</taxon>
        <taxon>Ecdysozoa</taxon>
        <taxon>Scalidophora</taxon>
        <taxon>Priapulida</taxon>
        <taxon>Priapulimorpha</taxon>
        <taxon>Priapulimorphida</taxon>
        <taxon>Priapulidae</taxon>
        <taxon>Priapulus</taxon>
    </lineage>
</organism>
<protein>
    <submittedName>
        <fullName evidence="3">Uncharacterized protein LOC106814500</fullName>
    </submittedName>
</protein>
<keyword evidence="2" id="KW-1185">Reference proteome</keyword>
<evidence type="ECO:0000313" key="2">
    <source>
        <dbReference type="Proteomes" id="UP000695022"/>
    </source>
</evidence>
<name>A0ABM1EQ26_PRICU</name>
<gene>
    <name evidence="3" type="primary">LOC106814500</name>
</gene>
<feature type="compositionally biased region" description="Basic and acidic residues" evidence="1">
    <location>
        <begin position="59"/>
        <end position="102"/>
    </location>
</feature>
<sequence>MEDAVSHSSLDSDEYVMVNGEPKLKVSGNGNVDDLERRMQEAILSSNVSCPLGSSDANTGHKAEEEAVMRADEKADTPENANKDAEEKLRLINDPLGERDQGSDANEGFPHEKLF</sequence>
<reference evidence="3" key="1">
    <citation type="submission" date="2025-08" db="UniProtKB">
        <authorList>
            <consortium name="RefSeq"/>
        </authorList>
    </citation>
    <scope>IDENTIFICATION</scope>
</reference>
<evidence type="ECO:0000256" key="1">
    <source>
        <dbReference type="SAM" id="MobiDB-lite"/>
    </source>
</evidence>
<dbReference type="RefSeq" id="XP_014674297.1">
    <property type="nucleotide sequence ID" value="XM_014818811.1"/>
</dbReference>
<proteinExistence type="predicted"/>
<dbReference type="Proteomes" id="UP000695022">
    <property type="component" value="Unplaced"/>
</dbReference>